<proteinExistence type="predicted"/>
<dbReference type="Gene3D" id="3.30.70.1230">
    <property type="entry name" value="Nucleotide cyclase"/>
    <property type="match status" value="1"/>
</dbReference>
<feature type="transmembrane region" description="Helical" evidence="1">
    <location>
        <begin position="12"/>
        <end position="35"/>
    </location>
</feature>
<dbReference type="PANTHER" id="PTHR43081">
    <property type="entry name" value="ADENYLATE CYCLASE, TERMINAL-DIFFERENTIATION SPECIFIC-RELATED"/>
    <property type="match status" value="1"/>
</dbReference>
<gene>
    <name evidence="4" type="ORF">O0V09_01905</name>
</gene>
<dbReference type="Proteomes" id="UP001069090">
    <property type="component" value="Unassembled WGS sequence"/>
</dbReference>
<evidence type="ECO:0000259" key="2">
    <source>
        <dbReference type="PROSITE" id="PS50125"/>
    </source>
</evidence>
<name>A0A9J6RIY2_9GAMM</name>
<dbReference type="Pfam" id="PF00672">
    <property type="entry name" value="HAMP"/>
    <property type="match status" value="1"/>
</dbReference>
<keyword evidence="1" id="KW-0472">Membrane</keyword>
<dbReference type="InterPro" id="IPR001054">
    <property type="entry name" value="A/G_cyclase"/>
</dbReference>
<keyword evidence="1" id="KW-1133">Transmembrane helix</keyword>
<accession>A0A9J6RIY2</accession>
<organism evidence="4 5">
    <name type="scientific">Dasania phycosphaerae</name>
    <dbReference type="NCBI Taxonomy" id="2950436"/>
    <lineage>
        <taxon>Bacteria</taxon>
        <taxon>Pseudomonadati</taxon>
        <taxon>Pseudomonadota</taxon>
        <taxon>Gammaproteobacteria</taxon>
        <taxon>Cellvibrionales</taxon>
        <taxon>Spongiibacteraceae</taxon>
        <taxon>Dasania</taxon>
    </lineage>
</organism>
<dbReference type="GO" id="GO:0035556">
    <property type="term" value="P:intracellular signal transduction"/>
    <property type="evidence" value="ECO:0007669"/>
    <property type="project" value="InterPro"/>
</dbReference>
<dbReference type="InterPro" id="IPR029787">
    <property type="entry name" value="Nucleotide_cyclase"/>
</dbReference>
<keyword evidence="1" id="KW-0812">Transmembrane</keyword>
<dbReference type="SMART" id="SM00304">
    <property type="entry name" value="HAMP"/>
    <property type="match status" value="1"/>
</dbReference>
<feature type="domain" description="Guanylate cyclase" evidence="2">
    <location>
        <begin position="276"/>
        <end position="408"/>
    </location>
</feature>
<dbReference type="PROSITE" id="PS50125">
    <property type="entry name" value="GUANYLATE_CYCLASE_2"/>
    <property type="match status" value="1"/>
</dbReference>
<dbReference type="PANTHER" id="PTHR43081:SF1">
    <property type="entry name" value="ADENYLATE CYCLASE, TERMINAL-DIFFERENTIATION SPECIFIC"/>
    <property type="match status" value="1"/>
</dbReference>
<evidence type="ECO:0000256" key="1">
    <source>
        <dbReference type="SAM" id="Phobius"/>
    </source>
</evidence>
<evidence type="ECO:0000313" key="4">
    <source>
        <dbReference type="EMBL" id="MCZ0863933.1"/>
    </source>
</evidence>
<evidence type="ECO:0000259" key="3">
    <source>
        <dbReference type="PROSITE" id="PS50885"/>
    </source>
</evidence>
<feature type="domain" description="HAMP" evidence="3">
    <location>
        <begin position="191"/>
        <end position="242"/>
    </location>
</feature>
<dbReference type="CDD" id="cd07302">
    <property type="entry name" value="CHD"/>
    <property type="match status" value="1"/>
</dbReference>
<dbReference type="SMART" id="SM00044">
    <property type="entry name" value="CYCc"/>
    <property type="match status" value="1"/>
</dbReference>
<feature type="transmembrane region" description="Helical" evidence="1">
    <location>
        <begin position="170"/>
        <end position="189"/>
    </location>
</feature>
<comment type="caution">
    <text evidence="4">The sequence shown here is derived from an EMBL/GenBank/DDBJ whole genome shotgun (WGS) entry which is preliminary data.</text>
</comment>
<reference evidence="4 5" key="1">
    <citation type="submission" date="2022-12" db="EMBL/GenBank/DDBJ databases">
        <title>Dasania phycosphaerae sp. nov., isolated from particulate material of the south coast of Korea.</title>
        <authorList>
            <person name="Jiang Y."/>
        </authorList>
    </citation>
    <scope>NUCLEOTIDE SEQUENCE [LARGE SCALE GENOMIC DNA]</scope>
    <source>
        <strain evidence="4 5">GY-19</strain>
    </source>
</reference>
<dbReference type="PROSITE" id="PS50885">
    <property type="entry name" value="HAMP"/>
    <property type="match status" value="1"/>
</dbReference>
<dbReference type="Gene3D" id="6.10.340.10">
    <property type="match status" value="1"/>
</dbReference>
<dbReference type="AlphaFoldDB" id="A0A9J6RIY2"/>
<dbReference type="Pfam" id="PF00211">
    <property type="entry name" value="Guanylate_cyc"/>
    <property type="match status" value="1"/>
</dbReference>
<dbReference type="EMBL" id="JAPTGG010000001">
    <property type="protein sequence ID" value="MCZ0863933.1"/>
    <property type="molecule type" value="Genomic_DNA"/>
</dbReference>
<dbReference type="SUPFAM" id="SSF55073">
    <property type="entry name" value="Nucleotide cyclase"/>
    <property type="match status" value="1"/>
</dbReference>
<dbReference type="GO" id="GO:0016020">
    <property type="term" value="C:membrane"/>
    <property type="evidence" value="ECO:0007669"/>
    <property type="project" value="InterPro"/>
</dbReference>
<dbReference type="InterPro" id="IPR050697">
    <property type="entry name" value="Adenylyl/Guanylyl_Cyclase_3/4"/>
</dbReference>
<dbReference type="GO" id="GO:0009190">
    <property type="term" value="P:cyclic nucleotide biosynthetic process"/>
    <property type="evidence" value="ECO:0007669"/>
    <property type="project" value="InterPro"/>
</dbReference>
<sequence>MKNPFLKQLPLAVKLSMMISLLVIAGVSILSTITLNKQHTIQSQQINDFSIAMAKQLASAMREPLFTDDSLSMQLMINNFAQLPRVVAAAAVDNQQQLLAQSEGSSISRETIAYFTQTIELSLNSISQAQDNGIVHAASPIEFNNKTGGYVVIALETHMLSSIYQHTLKLLLWVSGGIILLGLLAAYFISQHISNPIKQIINAAQRMSHGSLERIEERRNDELGQLIGTINKMSDGLIRKQQVESLLDRFLAKDVASQLLQQLDTVEVKGERVDATVLFADIVGFTSLSEQLSPEKVAELLNEYFSYFTLCANMYFGSIDKFIGDCAMVVFGAPKKNAQHQFHAIACAILMQKLTAALNQRRRRQQLPEIKLSIGINSGPMLAGVLGNQKRMEYTVVGDSVNLASRLCSEAGSGEILTTYAACQQALESNKISASKYKALRVRGKEKQVKTYLINDIAREYQLSMDSLIEDILSQSTHHSEH</sequence>
<dbReference type="GO" id="GO:0004016">
    <property type="term" value="F:adenylate cyclase activity"/>
    <property type="evidence" value="ECO:0007669"/>
    <property type="project" value="UniProtKB-ARBA"/>
</dbReference>
<dbReference type="CDD" id="cd06225">
    <property type="entry name" value="HAMP"/>
    <property type="match status" value="1"/>
</dbReference>
<keyword evidence="5" id="KW-1185">Reference proteome</keyword>
<dbReference type="InterPro" id="IPR003660">
    <property type="entry name" value="HAMP_dom"/>
</dbReference>
<dbReference type="RefSeq" id="WP_258330081.1">
    <property type="nucleotide sequence ID" value="NZ_JAPTGG010000001.1"/>
</dbReference>
<protein>
    <submittedName>
        <fullName evidence="4">HAMP domain-containing protein</fullName>
    </submittedName>
</protein>
<dbReference type="SUPFAM" id="SSF158472">
    <property type="entry name" value="HAMP domain-like"/>
    <property type="match status" value="1"/>
</dbReference>
<evidence type="ECO:0000313" key="5">
    <source>
        <dbReference type="Proteomes" id="UP001069090"/>
    </source>
</evidence>